<keyword evidence="2" id="KW-1185">Reference proteome</keyword>
<sequence length="105" mass="12381">MYECECKKLQMVRVPQQSVQMYDLGEDASVEHVVLECERERRVTMQVILTELGHNRDKRMEMTGREWMVLLLGLCSEKGEGMIEAMKEFLEKMCVSEFVHKLYVC</sequence>
<comment type="caution">
    <text evidence="1">The sequence shown here is derived from an EMBL/GenBank/DDBJ whole genome shotgun (WGS) entry which is preliminary data.</text>
</comment>
<gene>
    <name evidence="1" type="ORF">E2C01_070630</name>
</gene>
<proteinExistence type="predicted"/>
<dbReference type="AlphaFoldDB" id="A0A5B7I1U7"/>
<evidence type="ECO:0000313" key="2">
    <source>
        <dbReference type="Proteomes" id="UP000324222"/>
    </source>
</evidence>
<accession>A0A5B7I1U7</accession>
<organism evidence="1 2">
    <name type="scientific">Portunus trituberculatus</name>
    <name type="common">Swimming crab</name>
    <name type="synonym">Neptunus trituberculatus</name>
    <dbReference type="NCBI Taxonomy" id="210409"/>
    <lineage>
        <taxon>Eukaryota</taxon>
        <taxon>Metazoa</taxon>
        <taxon>Ecdysozoa</taxon>
        <taxon>Arthropoda</taxon>
        <taxon>Crustacea</taxon>
        <taxon>Multicrustacea</taxon>
        <taxon>Malacostraca</taxon>
        <taxon>Eumalacostraca</taxon>
        <taxon>Eucarida</taxon>
        <taxon>Decapoda</taxon>
        <taxon>Pleocyemata</taxon>
        <taxon>Brachyura</taxon>
        <taxon>Eubrachyura</taxon>
        <taxon>Portunoidea</taxon>
        <taxon>Portunidae</taxon>
        <taxon>Portuninae</taxon>
        <taxon>Portunus</taxon>
    </lineage>
</organism>
<dbReference type="EMBL" id="VSRR010042875">
    <property type="protein sequence ID" value="MPC76223.1"/>
    <property type="molecule type" value="Genomic_DNA"/>
</dbReference>
<name>A0A5B7I1U7_PORTR</name>
<dbReference type="Proteomes" id="UP000324222">
    <property type="component" value="Unassembled WGS sequence"/>
</dbReference>
<reference evidence="1 2" key="1">
    <citation type="submission" date="2019-05" db="EMBL/GenBank/DDBJ databases">
        <title>Another draft genome of Portunus trituberculatus and its Hox gene families provides insights of decapod evolution.</title>
        <authorList>
            <person name="Jeong J.-H."/>
            <person name="Song I."/>
            <person name="Kim S."/>
            <person name="Choi T."/>
            <person name="Kim D."/>
            <person name="Ryu S."/>
            <person name="Kim W."/>
        </authorList>
    </citation>
    <scope>NUCLEOTIDE SEQUENCE [LARGE SCALE GENOMIC DNA]</scope>
    <source>
        <tissue evidence="1">Muscle</tissue>
    </source>
</reference>
<evidence type="ECO:0000313" key="1">
    <source>
        <dbReference type="EMBL" id="MPC76223.1"/>
    </source>
</evidence>
<protein>
    <submittedName>
        <fullName evidence="1">Uncharacterized protein</fullName>
    </submittedName>
</protein>